<proteinExistence type="predicted"/>
<dbReference type="OrthoDB" id="4676at2759"/>
<evidence type="ECO:0000256" key="3">
    <source>
        <dbReference type="SAM" id="Coils"/>
    </source>
</evidence>
<evidence type="ECO:0000256" key="2">
    <source>
        <dbReference type="ARBA" id="ARBA00022801"/>
    </source>
</evidence>
<organism evidence="4 5">
    <name type="scientific">Coptis chinensis</name>
    <dbReference type="NCBI Taxonomy" id="261450"/>
    <lineage>
        <taxon>Eukaryota</taxon>
        <taxon>Viridiplantae</taxon>
        <taxon>Streptophyta</taxon>
        <taxon>Embryophyta</taxon>
        <taxon>Tracheophyta</taxon>
        <taxon>Spermatophyta</taxon>
        <taxon>Magnoliopsida</taxon>
        <taxon>Ranunculales</taxon>
        <taxon>Ranunculaceae</taxon>
        <taxon>Coptidoideae</taxon>
        <taxon>Coptis</taxon>
    </lineage>
</organism>
<evidence type="ECO:0000256" key="1">
    <source>
        <dbReference type="ARBA" id="ARBA00022723"/>
    </source>
</evidence>
<dbReference type="GO" id="GO:0046872">
    <property type="term" value="F:metal ion binding"/>
    <property type="evidence" value="ECO:0007669"/>
    <property type="project" value="UniProtKB-KW"/>
</dbReference>
<dbReference type="Gene3D" id="3.40.630.10">
    <property type="entry name" value="Zn peptidases"/>
    <property type="match status" value="1"/>
</dbReference>
<evidence type="ECO:0000313" key="4">
    <source>
        <dbReference type="EMBL" id="KAF9610540.1"/>
    </source>
</evidence>
<keyword evidence="2" id="KW-0378">Hydrolase</keyword>
<dbReference type="SUPFAM" id="SSF53187">
    <property type="entry name" value="Zn-dependent exopeptidases"/>
    <property type="match status" value="1"/>
</dbReference>
<dbReference type="Proteomes" id="UP000631114">
    <property type="component" value="Unassembled WGS sequence"/>
</dbReference>
<evidence type="ECO:0000313" key="5">
    <source>
        <dbReference type="Proteomes" id="UP000631114"/>
    </source>
</evidence>
<keyword evidence="3" id="KW-0175">Coiled coil</keyword>
<gene>
    <name evidence="4" type="ORF">IFM89_023205</name>
</gene>
<name>A0A835LWW3_9MAGN</name>
<dbReference type="AlphaFoldDB" id="A0A835LWW3"/>
<reference evidence="4 5" key="1">
    <citation type="submission" date="2020-10" db="EMBL/GenBank/DDBJ databases">
        <title>The Coptis chinensis genome and diversification of protoberbering-type alkaloids.</title>
        <authorList>
            <person name="Wang B."/>
            <person name="Shu S."/>
            <person name="Song C."/>
            <person name="Liu Y."/>
        </authorList>
    </citation>
    <scope>NUCLEOTIDE SEQUENCE [LARGE SCALE GENOMIC DNA]</scope>
    <source>
        <strain evidence="4">HL-2020</strain>
        <tissue evidence="4">Leaf</tissue>
    </source>
</reference>
<feature type="coiled-coil region" evidence="3">
    <location>
        <begin position="74"/>
        <end position="108"/>
    </location>
</feature>
<keyword evidence="5" id="KW-1185">Reference proteome</keyword>
<keyword evidence="1" id="KW-0479">Metal-binding</keyword>
<dbReference type="PANTHER" id="PTHR32494">
    <property type="entry name" value="ALLANTOATE DEIMINASE-RELATED"/>
    <property type="match status" value="1"/>
</dbReference>
<dbReference type="GO" id="GO:0016813">
    <property type="term" value="F:hydrolase activity, acting on carbon-nitrogen (but not peptide) bonds, in linear amidines"/>
    <property type="evidence" value="ECO:0007669"/>
    <property type="project" value="InterPro"/>
</dbReference>
<protein>
    <submittedName>
        <fullName evidence="4">Uncharacterized protein</fullName>
    </submittedName>
</protein>
<dbReference type="InterPro" id="IPR010158">
    <property type="entry name" value="Amidase_Cbmase"/>
</dbReference>
<comment type="caution">
    <text evidence="4">The sequence shown here is derived from an EMBL/GenBank/DDBJ whole genome shotgun (WGS) entry which is preliminary data.</text>
</comment>
<dbReference type="EMBL" id="JADFTS010000004">
    <property type="protein sequence ID" value="KAF9610540.1"/>
    <property type="molecule type" value="Genomic_DNA"/>
</dbReference>
<dbReference type="PANTHER" id="PTHR32494:SF19">
    <property type="entry name" value="ALLANTOATE DEIMINASE-RELATED"/>
    <property type="match status" value="1"/>
</dbReference>
<accession>A0A835LWW3</accession>
<sequence>MLSKRTHLRVLEESLLQLKYKEGSVWGYIEVHIEQGPSLESLGLPLGVVNGIFGQTRLKVMVSGATVLQVLVGGAKVLQELDEMKKRLKEMEDEAKFALREMQAKVEKEMGAVQDPANAACESSLIRRKLILGRCSLVMDCEHDG</sequence>